<evidence type="ECO:0000259" key="2">
    <source>
        <dbReference type="SMART" id="SM00899"/>
    </source>
</evidence>
<dbReference type="PANTHER" id="PTHR43151:SF1">
    <property type="entry name" value="SSR2333 PROTEIN"/>
    <property type="match status" value="1"/>
</dbReference>
<evidence type="ECO:0000313" key="4">
    <source>
        <dbReference type="Proteomes" id="UP000011724"/>
    </source>
</evidence>
<accession>M1WU27</accession>
<evidence type="ECO:0000256" key="1">
    <source>
        <dbReference type="ARBA" id="ARBA00023004"/>
    </source>
</evidence>
<sequence length="74" mass="7800">MSLHKTLSSVGSGQTAFVIAIDADNKAKIRLESMGIIPGIEVDVLNNASGPLIVSVGEGRIMVERRVAKRVLVA</sequence>
<organism evidence="3 4">
    <name type="scientific">Pseudodesulfovibrio piezophilus (strain DSM 21447 / JCM 15486 / C1TLV30)</name>
    <name type="common">Desulfovibrio piezophilus</name>
    <dbReference type="NCBI Taxonomy" id="1322246"/>
    <lineage>
        <taxon>Bacteria</taxon>
        <taxon>Pseudomonadati</taxon>
        <taxon>Thermodesulfobacteriota</taxon>
        <taxon>Desulfovibrionia</taxon>
        <taxon>Desulfovibrionales</taxon>
        <taxon>Desulfovibrionaceae</taxon>
    </lineage>
</organism>
<dbReference type="PATRIC" id="fig|879567.3.peg.3161"/>
<dbReference type="InterPro" id="IPR053184">
    <property type="entry name" value="FeoA-like"/>
</dbReference>
<dbReference type="InterPro" id="IPR038157">
    <property type="entry name" value="FeoA_core_dom"/>
</dbReference>
<dbReference type="AlphaFoldDB" id="M1WU27"/>
<dbReference type="RefSeq" id="WP_015416209.1">
    <property type="nucleotide sequence ID" value="NC_020409.1"/>
</dbReference>
<dbReference type="InterPro" id="IPR007167">
    <property type="entry name" value="Fe-transptr_FeoA-like"/>
</dbReference>
<dbReference type="STRING" id="1322246.BN4_20105"/>
<name>M1WU27_PSEP2</name>
<dbReference type="KEGG" id="dpi:BN4_20105"/>
<dbReference type="InterPro" id="IPR008988">
    <property type="entry name" value="Transcriptional_repressor_C"/>
</dbReference>
<dbReference type="SMART" id="SM00899">
    <property type="entry name" value="FeoA"/>
    <property type="match status" value="1"/>
</dbReference>
<evidence type="ECO:0000313" key="3">
    <source>
        <dbReference type="EMBL" id="CCH50167.1"/>
    </source>
</evidence>
<reference evidence="4" key="2">
    <citation type="journal article" date="2013" name="Stand. Genomic Sci.">
        <title>Complete genome sequence of Desulfocapsa sulfexigens, a marine deltaproteobacterium specialized in disproportionating inorganic sulfur compounds.</title>
        <authorList>
            <person name="Finster K.W."/>
            <person name="Kjeldsen K.U."/>
            <person name="Kube M."/>
            <person name="Reinhardt R."/>
            <person name="Mussmann M."/>
            <person name="Amann R."/>
            <person name="Schreiber L."/>
        </authorList>
    </citation>
    <scope>NUCLEOTIDE SEQUENCE [LARGE SCALE GENOMIC DNA]</scope>
    <source>
        <strain evidence="4">DSM 10523 / SB164P1</strain>
    </source>
</reference>
<protein>
    <submittedName>
        <fullName evidence="3">FeoA family protein</fullName>
    </submittedName>
</protein>
<dbReference type="HOGENOM" id="CLU_150646_6_3_7"/>
<dbReference type="eggNOG" id="ENOG5033JI9">
    <property type="taxonomic scope" value="Bacteria"/>
</dbReference>
<dbReference type="SUPFAM" id="SSF50037">
    <property type="entry name" value="C-terminal domain of transcriptional repressors"/>
    <property type="match status" value="1"/>
</dbReference>
<keyword evidence="1" id="KW-0408">Iron</keyword>
<feature type="domain" description="Ferrous iron transporter FeoA-like" evidence="2">
    <location>
        <begin position="5"/>
        <end position="74"/>
    </location>
</feature>
<dbReference type="EMBL" id="FO203427">
    <property type="protein sequence ID" value="CCH50167.1"/>
    <property type="molecule type" value="Genomic_DNA"/>
</dbReference>
<dbReference type="OrthoDB" id="5460340at2"/>
<dbReference type="Proteomes" id="UP000011724">
    <property type="component" value="Chromosome"/>
</dbReference>
<proteinExistence type="predicted"/>
<dbReference type="Gene3D" id="2.30.30.90">
    <property type="match status" value="1"/>
</dbReference>
<dbReference type="Pfam" id="PF04023">
    <property type="entry name" value="FeoA"/>
    <property type="match status" value="1"/>
</dbReference>
<dbReference type="PANTHER" id="PTHR43151">
    <property type="entry name" value="FEOA FAMILY PROTEIN"/>
    <property type="match status" value="1"/>
</dbReference>
<gene>
    <name evidence="3" type="ordered locus">BN4_20105</name>
</gene>
<reference evidence="3 4" key="1">
    <citation type="journal article" date="2013" name="PLoS ONE">
        <title>The first genomic and proteomic characterization of a deep-sea sulfate reducer: insights into the piezophilic lifestyle of Desulfovibrio piezophilus.</title>
        <authorList>
            <person name="Pradel N."/>
            <person name="Ji B."/>
            <person name="Gimenez G."/>
            <person name="Talla E."/>
            <person name="Lenoble P."/>
            <person name="Garel M."/>
            <person name="Tamburini C."/>
            <person name="Fourquet P."/>
            <person name="Lebrun R."/>
            <person name="Bertin P."/>
            <person name="Denis Y."/>
            <person name="Pophillat M."/>
            <person name="Barbe V."/>
            <person name="Ollivier B."/>
            <person name="Dolla A."/>
        </authorList>
    </citation>
    <scope>NUCLEOTIDE SEQUENCE [LARGE SCALE GENOMIC DNA]</scope>
    <source>
        <strain evidence="4">DSM 10523 / SB164P1</strain>
    </source>
</reference>
<keyword evidence="4" id="KW-1185">Reference proteome</keyword>
<dbReference type="GO" id="GO:0046914">
    <property type="term" value="F:transition metal ion binding"/>
    <property type="evidence" value="ECO:0007669"/>
    <property type="project" value="InterPro"/>
</dbReference>
<dbReference type="BioCyc" id="DPIE1322246:BN4_RS14760-MONOMER"/>